<feature type="domain" description="N-acetyltransferase" evidence="1">
    <location>
        <begin position="1"/>
        <end position="154"/>
    </location>
</feature>
<name>A0A0R2MUL0_9LACO</name>
<dbReference type="OrthoDB" id="9805924at2"/>
<dbReference type="InterPro" id="IPR050276">
    <property type="entry name" value="MshD_Acetyltransferase"/>
</dbReference>
<organism evidence="2 3">
    <name type="scientific">Lacticaseibacillus saniviri JCM 17471 = DSM 24301</name>
    <dbReference type="NCBI Taxonomy" id="1293598"/>
    <lineage>
        <taxon>Bacteria</taxon>
        <taxon>Bacillati</taxon>
        <taxon>Bacillota</taxon>
        <taxon>Bacilli</taxon>
        <taxon>Lactobacillales</taxon>
        <taxon>Lactobacillaceae</taxon>
        <taxon>Lacticaseibacillus</taxon>
    </lineage>
</organism>
<evidence type="ECO:0000313" key="3">
    <source>
        <dbReference type="Proteomes" id="UP000050969"/>
    </source>
</evidence>
<proteinExistence type="predicted"/>
<dbReference type="AlphaFoldDB" id="A0A0R2MUL0"/>
<dbReference type="PANTHER" id="PTHR43617">
    <property type="entry name" value="L-AMINO ACID N-ACETYLTRANSFERASE"/>
    <property type="match status" value="1"/>
</dbReference>
<protein>
    <recommendedName>
        <fullName evidence="1">N-acetyltransferase domain-containing protein</fullName>
    </recommendedName>
</protein>
<comment type="caution">
    <text evidence="2">The sequence shown here is derived from an EMBL/GenBank/DDBJ whole genome shotgun (WGS) entry which is preliminary data.</text>
</comment>
<dbReference type="PATRIC" id="fig|1293598.4.peg.2103"/>
<sequence length="154" mass="17191">MSIRPATLVDLSAIVRLYQALTTEMAAIEPMIIQPLKTDNRDYFAKYIMDDNADILVSEEEGQVNGFALVVEAKTEAAAEIISYRLSLLVDLVVDANARNKGIGQRLLDEVTAWSKARELAFIQLNVLSANAGALRLYERNDFHSVYETMIKPL</sequence>
<evidence type="ECO:0000259" key="1">
    <source>
        <dbReference type="PROSITE" id="PS51186"/>
    </source>
</evidence>
<dbReference type="PROSITE" id="PS51186">
    <property type="entry name" value="GNAT"/>
    <property type="match status" value="1"/>
</dbReference>
<reference evidence="2 3" key="1">
    <citation type="journal article" date="2015" name="Genome Announc.">
        <title>Expanding the biotechnology potential of lactobacilli through comparative genomics of 213 strains and associated genera.</title>
        <authorList>
            <person name="Sun Z."/>
            <person name="Harris H.M."/>
            <person name="McCann A."/>
            <person name="Guo C."/>
            <person name="Argimon S."/>
            <person name="Zhang W."/>
            <person name="Yang X."/>
            <person name="Jeffery I.B."/>
            <person name="Cooney J.C."/>
            <person name="Kagawa T.F."/>
            <person name="Liu W."/>
            <person name="Song Y."/>
            <person name="Salvetti E."/>
            <person name="Wrobel A."/>
            <person name="Rasinkangas P."/>
            <person name="Parkhill J."/>
            <person name="Rea M.C."/>
            <person name="O'Sullivan O."/>
            <person name="Ritari J."/>
            <person name="Douillard F.P."/>
            <person name="Paul Ross R."/>
            <person name="Yang R."/>
            <person name="Briner A.E."/>
            <person name="Felis G.E."/>
            <person name="de Vos W.M."/>
            <person name="Barrangou R."/>
            <person name="Klaenhammer T.R."/>
            <person name="Caufield P.W."/>
            <person name="Cui Y."/>
            <person name="Zhang H."/>
            <person name="O'Toole P.W."/>
        </authorList>
    </citation>
    <scope>NUCLEOTIDE SEQUENCE [LARGE SCALE GENOMIC DNA]</scope>
    <source>
        <strain evidence="2 3">DSM 24301</strain>
    </source>
</reference>
<dbReference type="InterPro" id="IPR016181">
    <property type="entry name" value="Acyl_CoA_acyltransferase"/>
</dbReference>
<dbReference type="InterPro" id="IPR000182">
    <property type="entry name" value="GNAT_dom"/>
</dbReference>
<dbReference type="Proteomes" id="UP000050969">
    <property type="component" value="Unassembled WGS sequence"/>
</dbReference>
<gene>
    <name evidence="2" type="ORF">IV56_GL002017</name>
</gene>
<dbReference type="Pfam" id="PF00583">
    <property type="entry name" value="Acetyltransf_1"/>
    <property type="match status" value="1"/>
</dbReference>
<dbReference type="Gene3D" id="3.40.630.30">
    <property type="match status" value="1"/>
</dbReference>
<dbReference type="CDD" id="cd04301">
    <property type="entry name" value="NAT_SF"/>
    <property type="match status" value="1"/>
</dbReference>
<dbReference type="SUPFAM" id="SSF55729">
    <property type="entry name" value="Acyl-CoA N-acyltransferases (Nat)"/>
    <property type="match status" value="1"/>
</dbReference>
<dbReference type="GO" id="GO:0016747">
    <property type="term" value="F:acyltransferase activity, transferring groups other than amino-acyl groups"/>
    <property type="evidence" value="ECO:0007669"/>
    <property type="project" value="InterPro"/>
</dbReference>
<dbReference type="RefSeq" id="WP_054777363.1">
    <property type="nucleotide sequence ID" value="NZ_BBBX01000012.1"/>
</dbReference>
<dbReference type="EMBL" id="JQCE01000057">
    <property type="protein sequence ID" value="KRO16018.1"/>
    <property type="molecule type" value="Genomic_DNA"/>
</dbReference>
<evidence type="ECO:0000313" key="2">
    <source>
        <dbReference type="EMBL" id="KRO16018.1"/>
    </source>
</evidence>
<keyword evidence="3" id="KW-1185">Reference proteome</keyword>
<dbReference type="STRING" id="1293598.IV56_GL002017"/>
<accession>A0A0R2MUL0</accession>